<dbReference type="AlphaFoldDB" id="A0A1G1W5I5"/>
<dbReference type="GO" id="GO:0003676">
    <property type="term" value="F:nucleic acid binding"/>
    <property type="evidence" value="ECO:0007669"/>
    <property type="project" value="InterPro"/>
</dbReference>
<dbReference type="PANTHER" id="PTHR30255:SF2">
    <property type="entry name" value="SINGLE-STRANDED-DNA-SPECIFIC EXONUCLEASE RECJ"/>
    <property type="match status" value="1"/>
</dbReference>
<dbReference type="InterPro" id="IPR001667">
    <property type="entry name" value="DDH_dom"/>
</dbReference>
<gene>
    <name evidence="9" type="ORF">A2172_03365</name>
</gene>
<dbReference type="Pfam" id="PF02272">
    <property type="entry name" value="DHHA1"/>
    <property type="match status" value="1"/>
</dbReference>
<dbReference type="Gene3D" id="3.90.1640.30">
    <property type="match status" value="1"/>
</dbReference>
<dbReference type="GO" id="GO:0008409">
    <property type="term" value="F:5'-3' exonuclease activity"/>
    <property type="evidence" value="ECO:0007669"/>
    <property type="project" value="InterPro"/>
</dbReference>
<dbReference type="GO" id="GO:0006281">
    <property type="term" value="P:DNA repair"/>
    <property type="evidence" value="ECO:0007669"/>
    <property type="project" value="InterPro"/>
</dbReference>
<feature type="domain" description="RecJ OB" evidence="8">
    <location>
        <begin position="428"/>
        <end position="533"/>
    </location>
</feature>
<evidence type="ECO:0000256" key="1">
    <source>
        <dbReference type="ARBA" id="ARBA00005915"/>
    </source>
</evidence>
<dbReference type="InterPro" id="IPR041122">
    <property type="entry name" value="RecJ_OB"/>
</dbReference>
<proteinExistence type="inferred from homology"/>
<feature type="domain" description="DDH" evidence="6">
    <location>
        <begin position="65"/>
        <end position="205"/>
    </location>
</feature>
<dbReference type="EMBL" id="MHCP01000030">
    <property type="protein sequence ID" value="OGY22946.1"/>
    <property type="molecule type" value="Genomic_DNA"/>
</dbReference>
<name>A0A1G1W5I5_9BACT</name>
<evidence type="ECO:0000313" key="9">
    <source>
        <dbReference type="EMBL" id="OGY22946.1"/>
    </source>
</evidence>
<reference evidence="9 10" key="1">
    <citation type="journal article" date="2016" name="Nat. Commun.">
        <title>Thousands of microbial genomes shed light on interconnected biogeochemical processes in an aquifer system.</title>
        <authorList>
            <person name="Anantharaman K."/>
            <person name="Brown C.T."/>
            <person name="Hug L.A."/>
            <person name="Sharon I."/>
            <person name="Castelle C.J."/>
            <person name="Probst A.J."/>
            <person name="Thomas B.C."/>
            <person name="Singh A."/>
            <person name="Wilkins M.J."/>
            <person name="Karaoz U."/>
            <person name="Brodie E.L."/>
            <person name="Williams K.H."/>
            <person name="Hubbard S.S."/>
            <person name="Banfield J.F."/>
        </authorList>
    </citation>
    <scope>NUCLEOTIDE SEQUENCE [LARGE SCALE GENOMIC DNA]</scope>
</reference>
<comment type="similarity">
    <text evidence="1">Belongs to the RecJ family.</text>
</comment>
<dbReference type="Pfam" id="PF17768">
    <property type="entry name" value="RecJ_OB"/>
    <property type="match status" value="1"/>
</dbReference>
<dbReference type="InterPro" id="IPR051673">
    <property type="entry name" value="SSDNA_exonuclease_RecJ"/>
</dbReference>
<dbReference type="InterPro" id="IPR004610">
    <property type="entry name" value="RecJ"/>
</dbReference>
<dbReference type="InterPro" id="IPR038763">
    <property type="entry name" value="DHH_sf"/>
</dbReference>
<evidence type="ECO:0000259" key="7">
    <source>
        <dbReference type="Pfam" id="PF02272"/>
    </source>
</evidence>
<feature type="domain" description="DHHA1" evidence="7">
    <location>
        <begin position="321"/>
        <end position="414"/>
    </location>
</feature>
<dbReference type="GO" id="GO:0006310">
    <property type="term" value="P:DNA recombination"/>
    <property type="evidence" value="ECO:0007669"/>
    <property type="project" value="InterPro"/>
</dbReference>
<organism evidence="9 10">
    <name type="scientific">Candidatus Woykebacteria bacterium RBG_13_40_15</name>
    <dbReference type="NCBI Taxonomy" id="1802593"/>
    <lineage>
        <taxon>Bacteria</taxon>
        <taxon>Candidatus Woykeibacteriota</taxon>
    </lineage>
</organism>
<evidence type="ECO:0000256" key="3">
    <source>
        <dbReference type="ARBA" id="ARBA00022722"/>
    </source>
</evidence>
<dbReference type="STRING" id="1802593.A2172_03365"/>
<evidence type="ECO:0000256" key="2">
    <source>
        <dbReference type="ARBA" id="ARBA00019841"/>
    </source>
</evidence>
<accession>A0A1G1W5I5</accession>
<dbReference type="Pfam" id="PF01368">
    <property type="entry name" value="DHH"/>
    <property type="match status" value="1"/>
</dbReference>
<dbReference type="Gene3D" id="2.40.50.460">
    <property type="match status" value="1"/>
</dbReference>
<comment type="caution">
    <text evidence="9">The sequence shown here is derived from an EMBL/GenBank/DDBJ whole genome shotgun (WGS) entry which is preliminary data.</text>
</comment>
<protein>
    <recommendedName>
        <fullName evidence="2">Single-stranded-DNA-specific exonuclease RecJ</fullName>
    </recommendedName>
</protein>
<evidence type="ECO:0000256" key="5">
    <source>
        <dbReference type="ARBA" id="ARBA00022839"/>
    </source>
</evidence>
<keyword evidence="3" id="KW-0540">Nuclease</keyword>
<evidence type="ECO:0000259" key="8">
    <source>
        <dbReference type="Pfam" id="PF17768"/>
    </source>
</evidence>
<dbReference type="SUPFAM" id="SSF64182">
    <property type="entry name" value="DHH phosphoesterases"/>
    <property type="match status" value="1"/>
</dbReference>
<dbReference type="PANTHER" id="PTHR30255">
    <property type="entry name" value="SINGLE-STRANDED-DNA-SPECIFIC EXONUCLEASE RECJ"/>
    <property type="match status" value="1"/>
</dbReference>
<evidence type="ECO:0000313" key="10">
    <source>
        <dbReference type="Proteomes" id="UP000176631"/>
    </source>
</evidence>
<evidence type="ECO:0000256" key="4">
    <source>
        <dbReference type="ARBA" id="ARBA00022801"/>
    </source>
</evidence>
<evidence type="ECO:0000259" key="6">
    <source>
        <dbReference type="Pfam" id="PF01368"/>
    </source>
</evidence>
<keyword evidence="5 9" id="KW-0269">Exonuclease</keyword>
<keyword evidence="4" id="KW-0378">Hydrolase</keyword>
<dbReference type="Proteomes" id="UP000176631">
    <property type="component" value="Unassembled WGS sequence"/>
</dbReference>
<dbReference type="InterPro" id="IPR003156">
    <property type="entry name" value="DHHA1_dom"/>
</dbReference>
<sequence>MEKSWTVLGNGRDLRKVLTKNRGVRDEEKFFRPHLNKLTPPSKFFPRLDKAVDRIKRAIENRELVYIYGDFDVDGLTATAILWETINFLGGKVLPYIPHRGKEGYGLNSSAIETIAREGAGLIITVDCGVGGLAEAKLAKKLGVELIVTDHHEEGKVLPECLALLHTKKLSGSGIAFILARELLEAFNKDIEEQLFKNLELAAIGTIADLSPLVNDNRIIVANGLHNLINTERAGLQAIYEEAGINKKITPYEVGFIIAPRLNATGRMDHAIDSLRILLTRKKERAAQLAKKLTLVNRQRQDALSVSLEYAKENLKDPGDGIIFASHDSYPAGVIGLVAGKLSEEFYRPAIVISELGEICKGSARSISGFDIVKAIGSSEKYLLNMGGHELAAGFSISKEKIPYFKEAIIEYAEKNLKKKSLSPTLEIDTRLGQSDLNHETLDLVREFEPFGSGNREPLFLTEGLKVASVRNVGRDGKHIKAYLYGKEGTVFDSVGFNLAEKEMEKGNTIDVVYSLNEDSWKGNNKLQLKIKDFRNS</sequence>
<dbReference type="NCBIfam" id="TIGR00644">
    <property type="entry name" value="recJ"/>
    <property type="match status" value="1"/>
</dbReference>